<evidence type="ECO:0000256" key="5">
    <source>
        <dbReference type="ARBA" id="ARBA00023016"/>
    </source>
</evidence>
<dbReference type="EMBL" id="OZ075115">
    <property type="protein sequence ID" value="CAL5063251.1"/>
    <property type="molecule type" value="Genomic_DNA"/>
</dbReference>
<dbReference type="PROSITE" id="PS00434">
    <property type="entry name" value="HSF_DOMAIN"/>
    <property type="match status" value="1"/>
</dbReference>
<comment type="subunit">
    <text evidence="2">Homotrimer.</text>
</comment>
<feature type="compositionally biased region" description="Pro residues" evidence="10">
    <location>
        <begin position="16"/>
        <end position="28"/>
    </location>
</feature>
<feature type="compositionally biased region" description="Gly residues" evidence="10">
    <location>
        <begin position="1"/>
        <end position="12"/>
    </location>
</feature>
<dbReference type="InterPro" id="IPR036390">
    <property type="entry name" value="WH_DNA-bd_sf"/>
</dbReference>
<evidence type="ECO:0000256" key="3">
    <source>
        <dbReference type="ARBA" id="ARBA00022553"/>
    </source>
</evidence>
<keyword evidence="6" id="KW-0238">DNA-binding</keyword>
<comment type="similarity">
    <text evidence="9">Belongs to the HSF family.</text>
</comment>
<keyword evidence="8" id="KW-0539">Nucleus</keyword>
<dbReference type="AlphaFoldDB" id="A0ABC9EUE1"/>
<dbReference type="SMART" id="SM00415">
    <property type="entry name" value="HSF"/>
    <property type="match status" value="1"/>
</dbReference>
<dbReference type="SUPFAM" id="SSF46785">
    <property type="entry name" value="Winged helix' DNA-binding domain"/>
    <property type="match status" value="1"/>
</dbReference>
<organism evidence="12 14">
    <name type="scientific">Urochloa decumbens</name>
    <dbReference type="NCBI Taxonomy" id="240449"/>
    <lineage>
        <taxon>Eukaryota</taxon>
        <taxon>Viridiplantae</taxon>
        <taxon>Streptophyta</taxon>
        <taxon>Embryophyta</taxon>
        <taxon>Tracheophyta</taxon>
        <taxon>Spermatophyta</taxon>
        <taxon>Magnoliopsida</taxon>
        <taxon>Liliopsida</taxon>
        <taxon>Poales</taxon>
        <taxon>Poaceae</taxon>
        <taxon>PACMAD clade</taxon>
        <taxon>Panicoideae</taxon>
        <taxon>Panicodae</taxon>
        <taxon>Paniceae</taxon>
        <taxon>Melinidinae</taxon>
        <taxon>Urochloa</taxon>
    </lineage>
</organism>
<reference evidence="14" key="1">
    <citation type="submission" date="2024-06" db="EMBL/GenBank/DDBJ databases">
        <authorList>
            <person name="Ryan C."/>
        </authorList>
    </citation>
    <scope>NUCLEOTIDE SEQUENCE [LARGE SCALE GENOMIC DNA]</scope>
</reference>
<evidence type="ECO:0000256" key="6">
    <source>
        <dbReference type="ARBA" id="ARBA00023125"/>
    </source>
</evidence>
<evidence type="ECO:0000313" key="14">
    <source>
        <dbReference type="Proteomes" id="UP001497457"/>
    </source>
</evidence>
<dbReference type="InterPro" id="IPR036388">
    <property type="entry name" value="WH-like_DNA-bd_sf"/>
</dbReference>
<comment type="subcellular location">
    <subcellularLocation>
        <location evidence="1">Nucleus</location>
    </subcellularLocation>
</comment>
<dbReference type="FunFam" id="1.10.10.10:FF:000037">
    <property type="entry name" value="Heat stress transcription factor B-4"/>
    <property type="match status" value="1"/>
</dbReference>
<dbReference type="InterPro" id="IPR000232">
    <property type="entry name" value="HSF_DNA-bd"/>
</dbReference>
<sequence>MAEQGGATGEAGGSEPPAPAPAPAPPPLVGEAAGQRSLPTPFLTKTYQLVDDPAVDDVISWNEDGSTFVVWRPAEFARDLLPKYFKHNNFSSFVRQLNTYGFRKIVPDRWEFANDCFRRGEKRLLCDIHRRKVAPAQAAPGAALATAAAAAASGAVTVAAAPIPMALPVTLPGSPALSSDEQVLSSNSGSAEDHRQAAPSGSGGASASASGDTGEENERLRRENARLTRELGQMKKLCNNILLLMTKYASSQHLDASAALSSVVNCSGESSEALPPPPPLPPAILDLMPSCPGLATAAAGLVADADPDQAARLFGVSIGQKRAREDHDTGEEAADHGGEVKTEEASDPHQQQQHPGGSSSSKEASPDQHPWPIYRPTPMYHSRRPCNGPDQGAGSDQDGSNSR</sequence>
<dbReference type="PANTHER" id="PTHR10015:SF169">
    <property type="entry name" value="HEAT STRESS TRANSCRIPTION FACTOR B-2B"/>
    <property type="match status" value="1"/>
</dbReference>
<keyword evidence="3" id="KW-0597">Phosphoprotein</keyword>
<keyword evidence="5" id="KW-0346">Stress response</keyword>
<feature type="compositionally biased region" description="Basic and acidic residues" evidence="10">
    <location>
        <begin position="333"/>
        <end position="347"/>
    </location>
</feature>
<dbReference type="Proteomes" id="UP001497457">
    <property type="component" value="Chromosome 6rd"/>
</dbReference>
<feature type="domain" description="HSF-type DNA-binding" evidence="11">
    <location>
        <begin position="81"/>
        <end position="105"/>
    </location>
</feature>
<evidence type="ECO:0000256" key="4">
    <source>
        <dbReference type="ARBA" id="ARBA00023015"/>
    </source>
</evidence>
<evidence type="ECO:0000256" key="9">
    <source>
        <dbReference type="RuleBase" id="RU004020"/>
    </source>
</evidence>
<keyword evidence="14" id="KW-1185">Reference proteome</keyword>
<feature type="region of interest" description="Disordered" evidence="10">
    <location>
        <begin position="1"/>
        <end position="35"/>
    </location>
</feature>
<reference evidence="12 14" key="2">
    <citation type="submission" date="2024-10" db="EMBL/GenBank/DDBJ databases">
        <authorList>
            <person name="Ryan C."/>
        </authorList>
    </citation>
    <scope>NUCLEOTIDE SEQUENCE [LARGE SCALE GENOMIC DNA]</scope>
</reference>
<dbReference type="PANTHER" id="PTHR10015">
    <property type="entry name" value="HEAT SHOCK TRANSCRIPTION FACTOR"/>
    <property type="match status" value="1"/>
</dbReference>
<dbReference type="EMBL" id="OZ075116">
    <property type="protein sequence ID" value="CAL5073186.1"/>
    <property type="molecule type" value="Genomic_DNA"/>
</dbReference>
<keyword evidence="4" id="KW-0805">Transcription regulation</keyword>
<feature type="compositionally biased region" description="Low complexity" evidence="10">
    <location>
        <begin position="197"/>
        <end position="211"/>
    </location>
</feature>
<evidence type="ECO:0000313" key="12">
    <source>
        <dbReference type="EMBL" id="CAL5063251.1"/>
    </source>
</evidence>
<evidence type="ECO:0000256" key="1">
    <source>
        <dbReference type="ARBA" id="ARBA00004123"/>
    </source>
</evidence>
<evidence type="ECO:0000256" key="2">
    <source>
        <dbReference type="ARBA" id="ARBA00011233"/>
    </source>
</evidence>
<protein>
    <recommendedName>
        <fullName evidence="11">HSF-type DNA-binding domain-containing protein</fullName>
    </recommendedName>
</protein>
<feature type="compositionally biased region" description="Polar residues" evidence="10">
    <location>
        <begin position="177"/>
        <end position="190"/>
    </location>
</feature>
<dbReference type="EMBL" id="OZ075115">
    <property type="protein sequence ID" value="CAL5063250.1"/>
    <property type="molecule type" value="Genomic_DNA"/>
</dbReference>
<dbReference type="Gene3D" id="1.10.10.10">
    <property type="entry name" value="Winged helix-like DNA-binding domain superfamily/Winged helix DNA-binding domain"/>
    <property type="match status" value="1"/>
</dbReference>
<dbReference type="Pfam" id="PF00447">
    <property type="entry name" value="HSF_DNA-bind"/>
    <property type="match status" value="1"/>
</dbReference>
<evidence type="ECO:0000256" key="10">
    <source>
        <dbReference type="SAM" id="MobiDB-lite"/>
    </source>
</evidence>
<evidence type="ECO:0000256" key="8">
    <source>
        <dbReference type="ARBA" id="ARBA00023242"/>
    </source>
</evidence>
<dbReference type="Proteomes" id="UP001497457">
    <property type="component" value="Chromosome 5rd"/>
</dbReference>
<accession>A0ABC9EUE1</accession>
<evidence type="ECO:0000256" key="7">
    <source>
        <dbReference type="ARBA" id="ARBA00023163"/>
    </source>
</evidence>
<name>A0ABC9EUE1_9POAL</name>
<keyword evidence="7" id="KW-0804">Transcription</keyword>
<dbReference type="GO" id="GO:0003677">
    <property type="term" value="F:DNA binding"/>
    <property type="evidence" value="ECO:0007669"/>
    <property type="project" value="UniProtKB-KW"/>
</dbReference>
<dbReference type="GO" id="GO:0005634">
    <property type="term" value="C:nucleus"/>
    <property type="evidence" value="ECO:0007669"/>
    <property type="project" value="UniProtKB-SubCell"/>
</dbReference>
<proteinExistence type="inferred from homology"/>
<gene>
    <name evidence="13" type="ORF">URODEC1_LOCUS104459</name>
    <name evidence="12" type="ORF">URODEC1_LOCUS98783</name>
</gene>
<evidence type="ECO:0000259" key="11">
    <source>
        <dbReference type="PROSITE" id="PS00434"/>
    </source>
</evidence>
<feature type="compositionally biased region" description="Low complexity" evidence="10">
    <location>
        <begin position="348"/>
        <end position="361"/>
    </location>
</feature>
<evidence type="ECO:0000313" key="13">
    <source>
        <dbReference type="EMBL" id="CAL5073186.1"/>
    </source>
</evidence>
<dbReference type="PRINTS" id="PR00056">
    <property type="entry name" value="HSFDOMAIN"/>
</dbReference>
<feature type="region of interest" description="Disordered" evidence="10">
    <location>
        <begin position="321"/>
        <end position="403"/>
    </location>
</feature>
<feature type="region of interest" description="Disordered" evidence="10">
    <location>
        <begin position="177"/>
        <end position="220"/>
    </location>
</feature>